<proteinExistence type="predicted"/>
<keyword evidence="3" id="KW-1185">Reference proteome</keyword>
<dbReference type="EMBL" id="FJUX01000030">
    <property type="protein sequence ID" value="CZS97167.1"/>
    <property type="molecule type" value="Genomic_DNA"/>
</dbReference>
<evidence type="ECO:0000313" key="2">
    <source>
        <dbReference type="EMBL" id="CZS97167.1"/>
    </source>
</evidence>
<evidence type="ECO:0000313" key="3">
    <source>
        <dbReference type="Proteomes" id="UP000178912"/>
    </source>
</evidence>
<feature type="region of interest" description="Disordered" evidence="1">
    <location>
        <begin position="63"/>
        <end position="82"/>
    </location>
</feature>
<name>A0A1E1KGK8_9HELO</name>
<dbReference type="AlphaFoldDB" id="A0A1E1KGK8"/>
<accession>A0A1E1KGK8</accession>
<protein>
    <submittedName>
        <fullName evidence="2">Uncharacterized protein</fullName>
    </submittedName>
</protein>
<reference evidence="3" key="1">
    <citation type="submission" date="2016-03" db="EMBL/GenBank/DDBJ databases">
        <authorList>
            <person name="Guldener U."/>
        </authorList>
    </citation>
    <scope>NUCLEOTIDE SEQUENCE [LARGE SCALE GENOMIC DNA]</scope>
    <source>
        <strain evidence="3">04CH-RAC-A.6.1</strain>
    </source>
</reference>
<evidence type="ECO:0000256" key="1">
    <source>
        <dbReference type="SAM" id="MobiDB-lite"/>
    </source>
</evidence>
<sequence length="82" mass="8971">MCGCYVSSRESKVAKSLFENVGISSIYEHLAPSNKSYIVSDWAATALHIFGLSSVQTQAESFRNKKAQGVPQRHRSSGCVPH</sequence>
<dbReference type="Proteomes" id="UP000178912">
    <property type="component" value="Unassembled WGS sequence"/>
</dbReference>
<organism evidence="2 3">
    <name type="scientific">Rhynchosporium agropyri</name>
    <dbReference type="NCBI Taxonomy" id="914238"/>
    <lineage>
        <taxon>Eukaryota</taxon>
        <taxon>Fungi</taxon>
        <taxon>Dikarya</taxon>
        <taxon>Ascomycota</taxon>
        <taxon>Pezizomycotina</taxon>
        <taxon>Leotiomycetes</taxon>
        <taxon>Helotiales</taxon>
        <taxon>Ploettnerulaceae</taxon>
        <taxon>Rhynchosporium</taxon>
    </lineage>
</organism>
<gene>
    <name evidence="2" type="ORF">RAG0_06311</name>
</gene>